<dbReference type="EMBL" id="BMAO01038069">
    <property type="protein sequence ID" value="GFR22334.1"/>
    <property type="molecule type" value="Genomic_DNA"/>
</dbReference>
<organism evidence="1 2">
    <name type="scientific">Trichonephila clavata</name>
    <name type="common">Joro spider</name>
    <name type="synonym">Nephila clavata</name>
    <dbReference type="NCBI Taxonomy" id="2740835"/>
    <lineage>
        <taxon>Eukaryota</taxon>
        <taxon>Metazoa</taxon>
        <taxon>Ecdysozoa</taxon>
        <taxon>Arthropoda</taxon>
        <taxon>Chelicerata</taxon>
        <taxon>Arachnida</taxon>
        <taxon>Araneae</taxon>
        <taxon>Araneomorphae</taxon>
        <taxon>Entelegynae</taxon>
        <taxon>Araneoidea</taxon>
        <taxon>Nephilidae</taxon>
        <taxon>Trichonephila</taxon>
    </lineage>
</organism>
<accession>A0A8X6HEX4</accession>
<keyword evidence="2" id="KW-1185">Reference proteome</keyword>
<protein>
    <submittedName>
        <fullName evidence="1">Uncharacterized protein</fullName>
    </submittedName>
</protein>
<gene>
    <name evidence="1" type="ORF">TNCT_557121</name>
</gene>
<reference evidence="1" key="1">
    <citation type="submission" date="2020-07" db="EMBL/GenBank/DDBJ databases">
        <title>Multicomponent nature underlies the extraordinary mechanical properties of spider dragline silk.</title>
        <authorList>
            <person name="Kono N."/>
            <person name="Nakamura H."/>
            <person name="Mori M."/>
            <person name="Yoshida Y."/>
            <person name="Ohtoshi R."/>
            <person name="Malay A.D."/>
            <person name="Moran D.A.P."/>
            <person name="Tomita M."/>
            <person name="Numata K."/>
            <person name="Arakawa K."/>
        </authorList>
    </citation>
    <scope>NUCLEOTIDE SEQUENCE</scope>
</reference>
<sequence>MRRLFDVDVYIRRGCENIDTCELFSSLPESNFGNQ</sequence>
<name>A0A8X6HEX4_TRICU</name>
<feature type="non-terminal residue" evidence="1">
    <location>
        <position position="35"/>
    </location>
</feature>
<dbReference type="Proteomes" id="UP000887116">
    <property type="component" value="Unassembled WGS sequence"/>
</dbReference>
<dbReference type="AlphaFoldDB" id="A0A8X6HEX4"/>
<proteinExistence type="predicted"/>
<comment type="caution">
    <text evidence="1">The sequence shown here is derived from an EMBL/GenBank/DDBJ whole genome shotgun (WGS) entry which is preliminary data.</text>
</comment>
<evidence type="ECO:0000313" key="1">
    <source>
        <dbReference type="EMBL" id="GFR22334.1"/>
    </source>
</evidence>
<evidence type="ECO:0000313" key="2">
    <source>
        <dbReference type="Proteomes" id="UP000887116"/>
    </source>
</evidence>